<dbReference type="PROSITE" id="PS50965">
    <property type="entry name" value="NERD"/>
    <property type="match status" value="1"/>
</dbReference>
<gene>
    <name evidence="2" type="ORF">J2Z83_001317</name>
</gene>
<dbReference type="Proteomes" id="UP001519345">
    <property type="component" value="Unassembled WGS sequence"/>
</dbReference>
<dbReference type="GO" id="GO:0000428">
    <property type="term" value="C:DNA-directed RNA polymerase complex"/>
    <property type="evidence" value="ECO:0007669"/>
    <property type="project" value="UniProtKB-KW"/>
</dbReference>
<dbReference type="RefSeq" id="WP_209462421.1">
    <property type="nucleotide sequence ID" value="NZ_CP110224.1"/>
</dbReference>
<dbReference type="Pfam" id="PF08378">
    <property type="entry name" value="NERD"/>
    <property type="match status" value="1"/>
</dbReference>
<evidence type="ECO:0000313" key="2">
    <source>
        <dbReference type="EMBL" id="MBP1969213.1"/>
    </source>
</evidence>
<reference evidence="2 3" key="1">
    <citation type="submission" date="2021-03" db="EMBL/GenBank/DDBJ databases">
        <title>Genomic Encyclopedia of Type Strains, Phase IV (KMG-IV): sequencing the most valuable type-strain genomes for metagenomic binning, comparative biology and taxonomic classification.</title>
        <authorList>
            <person name="Goeker M."/>
        </authorList>
    </citation>
    <scope>NUCLEOTIDE SEQUENCE [LARGE SCALE GENOMIC DNA]</scope>
    <source>
        <strain evidence="2 3">DSM 25609</strain>
    </source>
</reference>
<accession>A0ABS4IE45</accession>
<evidence type="ECO:0000259" key="1">
    <source>
        <dbReference type="PROSITE" id="PS50965"/>
    </source>
</evidence>
<sequence length="318" mass="36890">MITNKVMKKRTKPLILKKYELLLPRLHINFPRLPDMQHEYNKRKKGYKGELQVDYHLETLPPEFTILQDVCLQVQGRTFQMDNLVITQQAIYIVDVKNYNGTIIFDTTFDQFTRDDGKVEMGFSHPITQVELQQSNLQQWLLERNLPNIPIYYFIAISDPSTIIKVEGDKEIIAKVVAHGANIPKKIMDVNTQLASGATFQNRKMGHAISKESTEFDMDIMTMHGIKSADLLPGVECPDCGVLGIKRVHSGWKCYKCKKKFRDAHKPALAAYLLFVTPWITNSECMRFLKFNAKNVATRLLREYGLFYDEGRRRWIEK</sequence>
<protein>
    <submittedName>
        <fullName evidence="2">DNA-directed RNA polymerase subunit RPC12/RpoP</fullName>
    </submittedName>
</protein>
<dbReference type="EMBL" id="JAGGKX010000005">
    <property type="protein sequence ID" value="MBP1969213.1"/>
    <property type="molecule type" value="Genomic_DNA"/>
</dbReference>
<dbReference type="InterPro" id="IPR011528">
    <property type="entry name" value="NERD"/>
</dbReference>
<name>A0ABS4IE45_9BACI</name>
<keyword evidence="2" id="KW-0240">DNA-directed RNA polymerase</keyword>
<evidence type="ECO:0000313" key="3">
    <source>
        <dbReference type="Proteomes" id="UP001519345"/>
    </source>
</evidence>
<keyword evidence="2" id="KW-0804">Transcription</keyword>
<comment type="caution">
    <text evidence="2">The sequence shown here is derived from an EMBL/GenBank/DDBJ whole genome shotgun (WGS) entry which is preliminary data.</text>
</comment>
<organism evidence="2 3">
    <name type="scientific">Virgibacillus natechei</name>
    <dbReference type="NCBI Taxonomy" id="1216297"/>
    <lineage>
        <taxon>Bacteria</taxon>
        <taxon>Bacillati</taxon>
        <taxon>Bacillota</taxon>
        <taxon>Bacilli</taxon>
        <taxon>Bacillales</taxon>
        <taxon>Bacillaceae</taxon>
        <taxon>Virgibacillus</taxon>
    </lineage>
</organism>
<keyword evidence="3" id="KW-1185">Reference proteome</keyword>
<proteinExistence type="predicted"/>
<feature type="domain" description="NERD" evidence="1">
    <location>
        <begin position="45"/>
        <end position="160"/>
    </location>
</feature>